<dbReference type="CDD" id="cd16327">
    <property type="entry name" value="RseB"/>
    <property type="match status" value="1"/>
</dbReference>
<evidence type="ECO:0000256" key="3">
    <source>
        <dbReference type="ARBA" id="ARBA00022729"/>
    </source>
</evidence>
<evidence type="ECO:0000256" key="2">
    <source>
        <dbReference type="ARBA" id="ARBA00008150"/>
    </source>
</evidence>
<dbReference type="PANTHER" id="PTHR38782:SF1">
    <property type="entry name" value="SIGMA-E FACTOR REGULATORY PROTEIN RSEB"/>
    <property type="match status" value="1"/>
</dbReference>
<comment type="subcellular location">
    <subcellularLocation>
        <location evidence="1">Periplasm</location>
    </subcellularLocation>
</comment>
<dbReference type="Pfam" id="PF03888">
    <property type="entry name" value="MucB_RseB"/>
    <property type="match status" value="1"/>
</dbReference>
<dbReference type="Pfam" id="PF17188">
    <property type="entry name" value="MucB_RseB_C"/>
    <property type="match status" value="1"/>
</dbReference>
<sequence>MKWLIGALSFFYISAASAADVDSETDARQWLGNMAQAMQSLNYDMSLVILQPGGTVEPYRWRHGVIDGKTVEHLSMLNGPGRDVVRVDNVVSYFEPNVPAFSIHSTSINGPISGTLLRNPSALTASYDFVLVGRSRVAGRATQQIRIISRDKSRYGYSLWLDQETSLPLKLDMLDSQGKVLEQVQITSVAVTVNAEESLQNVDVANLPEVLIANPAAANAHRWYAGWLPDGMEEIMRDRHRLPVTGAPVDYLLLSDGLIDVSVYVQPVGDATTGEQAFRVGSDTYFSTQIGQLTVTIVGKLPPQTANRIAQSLVVKVP</sequence>
<evidence type="ECO:0000313" key="9">
    <source>
        <dbReference type="Proteomes" id="UP001596364"/>
    </source>
</evidence>
<dbReference type="EMBL" id="JBHSUS010000001">
    <property type="protein sequence ID" value="MFC6439315.1"/>
    <property type="molecule type" value="Genomic_DNA"/>
</dbReference>
<evidence type="ECO:0000256" key="4">
    <source>
        <dbReference type="ARBA" id="ARBA00022764"/>
    </source>
</evidence>
<dbReference type="Gene3D" id="3.30.200.100">
    <property type="entry name" value="MucB/RseB, C-terminal domain"/>
    <property type="match status" value="1"/>
</dbReference>
<accession>A0ABW1XJ98</accession>
<feature type="domain" description="MucB/RseB N-terminal" evidence="6">
    <location>
        <begin position="26"/>
        <end position="196"/>
    </location>
</feature>
<comment type="caution">
    <text evidence="8">The sequence shown here is derived from an EMBL/GenBank/DDBJ whole genome shotgun (WGS) entry which is preliminary data.</text>
</comment>
<name>A0ABW1XJ98_9ALTE</name>
<proteinExistence type="inferred from homology"/>
<dbReference type="InterPro" id="IPR033434">
    <property type="entry name" value="MucB/RseB_N"/>
</dbReference>
<dbReference type="InterPro" id="IPR038484">
    <property type="entry name" value="MucB/RseB_C_sf"/>
</dbReference>
<dbReference type="Proteomes" id="UP001596364">
    <property type="component" value="Unassembled WGS sequence"/>
</dbReference>
<evidence type="ECO:0000256" key="1">
    <source>
        <dbReference type="ARBA" id="ARBA00004418"/>
    </source>
</evidence>
<dbReference type="PANTHER" id="PTHR38782">
    <property type="match status" value="1"/>
</dbReference>
<keyword evidence="3 5" id="KW-0732">Signal</keyword>
<comment type="similarity">
    <text evidence="2">Belongs to the RseB family.</text>
</comment>
<dbReference type="PIRSF" id="PIRSF005427">
    <property type="entry name" value="RseB"/>
    <property type="match status" value="1"/>
</dbReference>
<feature type="signal peptide" evidence="5">
    <location>
        <begin position="1"/>
        <end position="18"/>
    </location>
</feature>
<gene>
    <name evidence="8" type="ORF">ACFP85_04025</name>
</gene>
<dbReference type="Gene3D" id="2.50.20.10">
    <property type="entry name" value="Lipoprotein localisation LolA/LolB/LppX"/>
    <property type="match status" value="1"/>
</dbReference>
<keyword evidence="9" id="KW-1185">Reference proteome</keyword>
<dbReference type="InterPro" id="IPR033436">
    <property type="entry name" value="MucB/RseB_C"/>
</dbReference>
<organism evidence="8 9">
    <name type="scientific">Pseudobowmanella zhangzhouensis</name>
    <dbReference type="NCBI Taxonomy" id="1537679"/>
    <lineage>
        <taxon>Bacteria</taxon>
        <taxon>Pseudomonadati</taxon>
        <taxon>Pseudomonadota</taxon>
        <taxon>Gammaproteobacteria</taxon>
        <taxon>Alteromonadales</taxon>
        <taxon>Alteromonadaceae</taxon>
    </lineage>
</organism>
<feature type="domain" description="MucB/RseB C-terminal" evidence="7">
    <location>
        <begin position="219"/>
        <end position="313"/>
    </location>
</feature>
<dbReference type="RefSeq" id="WP_131257388.1">
    <property type="nucleotide sequence ID" value="NZ_JBHSUS010000001.1"/>
</dbReference>
<evidence type="ECO:0000259" key="6">
    <source>
        <dbReference type="Pfam" id="PF03888"/>
    </source>
</evidence>
<feature type="chain" id="PRO_5047107915" evidence="5">
    <location>
        <begin position="19"/>
        <end position="318"/>
    </location>
</feature>
<evidence type="ECO:0000313" key="8">
    <source>
        <dbReference type="EMBL" id="MFC6439315.1"/>
    </source>
</evidence>
<evidence type="ECO:0000256" key="5">
    <source>
        <dbReference type="SAM" id="SignalP"/>
    </source>
</evidence>
<dbReference type="InterPro" id="IPR005588">
    <property type="entry name" value="MucB_RseB"/>
</dbReference>
<keyword evidence="4" id="KW-0574">Periplasm</keyword>
<reference evidence="9" key="1">
    <citation type="journal article" date="2019" name="Int. J. Syst. Evol. Microbiol.">
        <title>The Global Catalogue of Microorganisms (GCM) 10K type strain sequencing project: providing services to taxonomists for standard genome sequencing and annotation.</title>
        <authorList>
            <consortium name="The Broad Institute Genomics Platform"/>
            <consortium name="The Broad Institute Genome Sequencing Center for Infectious Disease"/>
            <person name="Wu L."/>
            <person name="Ma J."/>
        </authorList>
    </citation>
    <scope>NUCLEOTIDE SEQUENCE [LARGE SCALE GENOMIC DNA]</scope>
    <source>
        <strain evidence="9">CGMCC 1.16031</strain>
    </source>
</reference>
<protein>
    <submittedName>
        <fullName evidence="8">MucB/RseB C-terminal domain-containing protein</fullName>
    </submittedName>
</protein>
<evidence type="ECO:0000259" key="7">
    <source>
        <dbReference type="Pfam" id="PF17188"/>
    </source>
</evidence>